<reference evidence="2" key="1">
    <citation type="journal article" date="2021" name="Proc. Natl. Acad. Sci. U.S.A.">
        <title>A Catalog of Tens of Thousands of Viruses from Human Metagenomes Reveals Hidden Associations with Chronic Diseases.</title>
        <authorList>
            <person name="Tisza M.J."/>
            <person name="Buck C.B."/>
        </authorList>
    </citation>
    <scope>NUCLEOTIDE SEQUENCE</scope>
    <source>
        <strain evidence="2">CtNLX12</strain>
    </source>
</reference>
<name>A0A8S5UDQ5_9CAUD</name>
<evidence type="ECO:0000256" key="1">
    <source>
        <dbReference type="SAM" id="Phobius"/>
    </source>
</evidence>
<proteinExistence type="predicted"/>
<evidence type="ECO:0000313" key="2">
    <source>
        <dbReference type="EMBL" id="DAF92608.1"/>
    </source>
</evidence>
<organism evidence="2">
    <name type="scientific">Siphoviridae sp. ctNLX12</name>
    <dbReference type="NCBI Taxonomy" id="2825469"/>
    <lineage>
        <taxon>Viruses</taxon>
        <taxon>Duplodnaviria</taxon>
        <taxon>Heunggongvirae</taxon>
        <taxon>Uroviricota</taxon>
        <taxon>Caudoviricetes</taxon>
    </lineage>
</organism>
<feature type="transmembrane region" description="Helical" evidence="1">
    <location>
        <begin position="14"/>
        <end position="40"/>
    </location>
</feature>
<sequence length="114" mass="13238">MIIDFSHHVNVYSHVSYCTINCCFMSSIFVYCVNCIIIYYRVLLVYQMKHESEENNMKDMKAAETLLESKGYYISNQFDGFTTLPDEYELSDVNGNVVIDHLSEAQILQLSEIL</sequence>
<keyword evidence="1" id="KW-0472">Membrane</keyword>
<keyword evidence="1" id="KW-0812">Transmembrane</keyword>
<protein>
    <submittedName>
        <fullName evidence="2">Uncharacterized protein</fullName>
    </submittedName>
</protein>
<dbReference type="EMBL" id="BK016068">
    <property type="protein sequence ID" value="DAF92608.1"/>
    <property type="molecule type" value="Genomic_DNA"/>
</dbReference>
<keyword evidence="1" id="KW-1133">Transmembrane helix</keyword>
<accession>A0A8S5UDQ5</accession>